<proteinExistence type="predicted"/>
<evidence type="ECO:0000313" key="2">
    <source>
        <dbReference type="Proteomes" id="UP000233551"/>
    </source>
</evidence>
<dbReference type="EMBL" id="PGOL01008721">
    <property type="protein sequence ID" value="PKI31479.1"/>
    <property type="molecule type" value="Genomic_DNA"/>
</dbReference>
<name>A0A2I0HIF0_PUNGR</name>
<comment type="caution">
    <text evidence="1">The sequence shown here is derived from an EMBL/GenBank/DDBJ whole genome shotgun (WGS) entry which is preliminary data.</text>
</comment>
<feature type="non-terminal residue" evidence="1">
    <location>
        <position position="152"/>
    </location>
</feature>
<reference evidence="1 2" key="1">
    <citation type="submission" date="2017-11" db="EMBL/GenBank/DDBJ databases">
        <title>De-novo sequencing of pomegranate (Punica granatum L.) genome.</title>
        <authorList>
            <person name="Akparov Z."/>
            <person name="Amiraslanov A."/>
            <person name="Hajiyeva S."/>
            <person name="Abbasov M."/>
            <person name="Kaur K."/>
            <person name="Hamwieh A."/>
            <person name="Solovyev V."/>
            <person name="Salamov A."/>
            <person name="Braich B."/>
            <person name="Kosarev P."/>
            <person name="Mahmoud A."/>
            <person name="Hajiyev E."/>
            <person name="Babayeva S."/>
            <person name="Izzatullayeva V."/>
            <person name="Mammadov A."/>
            <person name="Mammadov A."/>
            <person name="Sharifova S."/>
            <person name="Ojaghi J."/>
            <person name="Eynullazada K."/>
            <person name="Bayramov B."/>
            <person name="Abdulazimova A."/>
            <person name="Shahmuradov I."/>
        </authorList>
    </citation>
    <scope>NUCLEOTIDE SEQUENCE [LARGE SCALE GENOMIC DNA]</scope>
    <source>
        <strain evidence="2">cv. AG2017</strain>
        <tissue evidence="1">Leaf</tissue>
    </source>
</reference>
<accession>A0A2I0HIF0</accession>
<dbReference type="AlphaFoldDB" id="A0A2I0HIF0"/>
<keyword evidence="2" id="KW-1185">Reference proteome</keyword>
<gene>
    <name evidence="1" type="ORF">CRG98_048130</name>
</gene>
<sequence length="152" mass="16442">MLFSYCSWFRDRTFTFDCRMMNSVPSFGRKFSRRKPVGQNGVLTMIDAKGLVFNAVKPPNVQANPLPDHGPAPGPSINMITICTSGEGEGEQGCSSPFVIEYIPAEAAVGLAGIDAPPAPLVINIPAREPYSNCKVPWTYEGGVGSLEQQFD</sequence>
<evidence type="ECO:0000313" key="1">
    <source>
        <dbReference type="EMBL" id="PKI31479.1"/>
    </source>
</evidence>
<organism evidence="1 2">
    <name type="scientific">Punica granatum</name>
    <name type="common">Pomegranate</name>
    <dbReference type="NCBI Taxonomy" id="22663"/>
    <lineage>
        <taxon>Eukaryota</taxon>
        <taxon>Viridiplantae</taxon>
        <taxon>Streptophyta</taxon>
        <taxon>Embryophyta</taxon>
        <taxon>Tracheophyta</taxon>
        <taxon>Spermatophyta</taxon>
        <taxon>Magnoliopsida</taxon>
        <taxon>eudicotyledons</taxon>
        <taxon>Gunneridae</taxon>
        <taxon>Pentapetalae</taxon>
        <taxon>rosids</taxon>
        <taxon>malvids</taxon>
        <taxon>Myrtales</taxon>
        <taxon>Lythraceae</taxon>
        <taxon>Punica</taxon>
    </lineage>
</organism>
<dbReference type="Proteomes" id="UP000233551">
    <property type="component" value="Unassembled WGS sequence"/>
</dbReference>
<protein>
    <submittedName>
        <fullName evidence="1">Uncharacterized protein</fullName>
    </submittedName>
</protein>